<comment type="caution">
    <text evidence="3">The sequence shown here is derived from an EMBL/GenBank/DDBJ whole genome shotgun (WGS) entry which is preliminary data.</text>
</comment>
<protein>
    <submittedName>
        <fullName evidence="3">Excisionase family DNA binding protein</fullName>
    </submittedName>
</protein>
<gene>
    <name evidence="3" type="ORF">BDZ31_002387</name>
</gene>
<accession>A0A840IF00</accession>
<organism evidence="3 4">
    <name type="scientific">Conexibacter arvalis</name>
    <dbReference type="NCBI Taxonomy" id="912552"/>
    <lineage>
        <taxon>Bacteria</taxon>
        <taxon>Bacillati</taxon>
        <taxon>Actinomycetota</taxon>
        <taxon>Thermoleophilia</taxon>
        <taxon>Solirubrobacterales</taxon>
        <taxon>Conexibacteraceae</taxon>
        <taxon>Conexibacter</taxon>
    </lineage>
</organism>
<feature type="domain" description="Helix-turn-helix" evidence="2">
    <location>
        <begin position="123"/>
        <end position="170"/>
    </location>
</feature>
<keyword evidence="4" id="KW-1185">Reference proteome</keyword>
<dbReference type="Pfam" id="PF12728">
    <property type="entry name" value="HTH_17"/>
    <property type="match status" value="1"/>
</dbReference>
<proteinExistence type="predicted"/>
<dbReference type="EMBL" id="JACHNU010000002">
    <property type="protein sequence ID" value="MBB4662801.1"/>
    <property type="molecule type" value="Genomic_DNA"/>
</dbReference>
<dbReference type="RefSeq" id="WP_183342262.1">
    <property type="nucleotide sequence ID" value="NZ_JACHNU010000002.1"/>
</dbReference>
<dbReference type="Proteomes" id="UP000585272">
    <property type="component" value="Unassembled WGS sequence"/>
</dbReference>
<dbReference type="AlphaFoldDB" id="A0A840IF00"/>
<name>A0A840IF00_9ACTN</name>
<feature type="region of interest" description="Disordered" evidence="1">
    <location>
        <begin position="73"/>
        <end position="120"/>
    </location>
</feature>
<evidence type="ECO:0000256" key="1">
    <source>
        <dbReference type="SAM" id="MobiDB-lite"/>
    </source>
</evidence>
<sequence length="172" mass="17271">MGEELTPLFVRLSAEQAERLDRAVAAIDARKKDLVAGLVDQYVDPDSPAGLDALRAVASVGRGELVAGAVAAPGAATARRRGARTADADAEGGTAGQTGAASASAGAAAEAGDDLDDPARPILTPTGAAALLGVRAVDVLELAEHGELPGRRVAGQWRFARAALIAWVAGES</sequence>
<feature type="compositionally biased region" description="Low complexity" evidence="1">
    <location>
        <begin position="97"/>
        <end position="110"/>
    </location>
</feature>
<evidence type="ECO:0000313" key="3">
    <source>
        <dbReference type="EMBL" id="MBB4662801.1"/>
    </source>
</evidence>
<evidence type="ECO:0000259" key="2">
    <source>
        <dbReference type="Pfam" id="PF12728"/>
    </source>
</evidence>
<evidence type="ECO:0000313" key="4">
    <source>
        <dbReference type="Proteomes" id="UP000585272"/>
    </source>
</evidence>
<reference evidence="3 4" key="1">
    <citation type="submission" date="2020-08" db="EMBL/GenBank/DDBJ databases">
        <title>Genomic Encyclopedia of Archaeal and Bacterial Type Strains, Phase II (KMG-II): from individual species to whole genera.</title>
        <authorList>
            <person name="Goeker M."/>
        </authorList>
    </citation>
    <scope>NUCLEOTIDE SEQUENCE [LARGE SCALE GENOMIC DNA]</scope>
    <source>
        <strain evidence="3 4">DSM 23288</strain>
    </source>
</reference>
<dbReference type="InterPro" id="IPR041657">
    <property type="entry name" value="HTH_17"/>
</dbReference>